<keyword evidence="3" id="KW-1185">Reference proteome</keyword>
<dbReference type="InterPro" id="IPR034904">
    <property type="entry name" value="FSCA_dom_sf"/>
</dbReference>
<evidence type="ECO:0000313" key="3">
    <source>
        <dbReference type="Proteomes" id="UP001273935"/>
    </source>
</evidence>
<organism evidence="2 3">
    <name type="scientific">Metapseudomonas otitidis</name>
    <dbReference type="NCBI Taxonomy" id="319939"/>
    <lineage>
        <taxon>Bacteria</taxon>
        <taxon>Pseudomonadati</taxon>
        <taxon>Pseudomonadota</taxon>
        <taxon>Gammaproteobacteria</taxon>
        <taxon>Pseudomonadales</taxon>
        <taxon>Pseudomonadaceae</taxon>
        <taxon>Metapseudomonas</taxon>
    </lineage>
</organism>
<feature type="domain" description="NIF system FeS cluster assembly NifU C-terminal" evidence="1">
    <location>
        <begin position="2"/>
        <end position="31"/>
    </location>
</feature>
<dbReference type="Proteomes" id="UP001273935">
    <property type="component" value="Unassembled WGS sequence"/>
</dbReference>
<name>A0ABU3Y1D6_9GAMM</name>
<comment type="caution">
    <text evidence="2">The sequence shown here is derived from an EMBL/GenBank/DDBJ whole genome shotgun (WGS) entry which is preliminary data.</text>
</comment>
<reference evidence="2 3" key="1">
    <citation type="submission" date="2023-10" db="EMBL/GenBank/DDBJ databases">
        <title>Pseudomonas otitidis isolated from a paediatric patient with cystic fibrosis in Chile.</title>
        <authorList>
            <person name="Amsteins-Romero L."/>
            <person name="Opazo-Capurro A."/>
            <person name="Matus-Kohler M."/>
            <person name="Gonzalez-Rocha G."/>
        </authorList>
    </citation>
    <scope>NUCLEOTIDE SEQUENCE [LARGE SCALE GENOMIC DNA]</scope>
    <source>
        <strain evidence="2 3">P-714</strain>
    </source>
</reference>
<evidence type="ECO:0000259" key="1">
    <source>
        <dbReference type="Pfam" id="PF01106"/>
    </source>
</evidence>
<dbReference type="RefSeq" id="WP_317234902.1">
    <property type="nucleotide sequence ID" value="NZ_JAWJUL010000489.1"/>
</dbReference>
<sequence length="31" mass="3374">MLRFGGGCQGCGMVDMTLKDGVEKTLMERIP</sequence>
<feature type="non-terminal residue" evidence="2">
    <location>
        <position position="31"/>
    </location>
</feature>
<gene>
    <name evidence="2" type="ORF">R0G64_31950</name>
</gene>
<dbReference type="SUPFAM" id="SSF117916">
    <property type="entry name" value="Fe-S cluster assembly (FSCA) domain-like"/>
    <property type="match status" value="1"/>
</dbReference>
<protein>
    <submittedName>
        <fullName evidence="2">NifU family protein</fullName>
    </submittedName>
</protein>
<evidence type="ECO:0000313" key="2">
    <source>
        <dbReference type="EMBL" id="MDV3443974.1"/>
    </source>
</evidence>
<dbReference type="Pfam" id="PF01106">
    <property type="entry name" value="NifU"/>
    <property type="match status" value="1"/>
</dbReference>
<dbReference type="InterPro" id="IPR001075">
    <property type="entry name" value="NIF_FeS_clus_asmbl_NifU_C"/>
</dbReference>
<proteinExistence type="predicted"/>
<dbReference type="Gene3D" id="3.30.300.130">
    <property type="entry name" value="Fe-S cluster assembly (FSCA)"/>
    <property type="match status" value="1"/>
</dbReference>
<dbReference type="EMBL" id="JAWJUL010000489">
    <property type="protein sequence ID" value="MDV3443974.1"/>
    <property type="molecule type" value="Genomic_DNA"/>
</dbReference>
<accession>A0ABU3Y1D6</accession>